<dbReference type="InterPro" id="IPR038266">
    <property type="entry name" value="NapC/NirT_cytc_sf"/>
</dbReference>
<evidence type="ECO:0000256" key="5">
    <source>
        <dbReference type="ARBA" id="ARBA00022617"/>
    </source>
</evidence>
<keyword evidence="11" id="KW-0472">Membrane</keyword>
<comment type="subcellular location">
    <subcellularLocation>
        <location evidence="1">Cell membrane</location>
    </subcellularLocation>
</comment>
<keyword evidence="10" id="KW-0408">Iron</keyword>
<evidence type="ECO:0000256" key="11">
    <source>
        <dbReference type="ARBA" id="ARBA00023136"/>
    </source>
</evidence>
<name>A0ABP9DCR2_9BACT</name>
<comment type="similarity">
    <text evidence="2">Belongs to the NapC/NirT/NrfH family.</text>
</comment>
<dbReference type="InterPro" id="IPR017571">
    <property type="entry name" value="NrfH"/>
</dbReference>
<evidence type="ECO:0000256" key="7">
    <source>
        <dbReference type="ARBA" id="ARBA00022723"/>
    </source>
</evidence>
<evidence type="ECO:0000259" key="12">
    <source>
        <dbReference type="Pfam" id="PF03264"/>
    </source>
</evidence>
<keyword evidence="9" id="KW-1133">Transmembrane helix</keyword>
<dbReference type="InterPro" id="IPR051174">
    <property type="entry name" value="Cytochrome_c-type_ET"/>
</dbReference>
<keyword evidence="7" id="KW-0479">Metal-binding</keyword>
<keyword evidence="4" id="KW-1003">Cell membrane</keyword>
<evidence type="ECO:0000256" key="10">
    <source>
        <dbReference type="ARBA" id="ARBA00023004"/>
    </source>
</evidence>
<dbReference type="Gene3D" id="1.10.3820.10">
    <property type="entry name" value="Di-heme elbow motif domain"/>
    <property type="match status" value="1"/>
</dbReference>
<dbReference type="PANTHER" id="PTHR30333:SF1">
    <property type="entry name" value="CYTOCHROME C-TYPE PROTEIN NAPC"/>
    <property type="match status" value="1"/>
</dbReference>
<evidence type="ECO:0000256" key="4">
    <source>
        <dbReference type="ARBA" id="ARBA00022475"/>
    </source>
</evidence>
<organism evidence="13 14">
    <name type="scientific">Algivirga pacifica</name>
    <dbReference type="NCBI Taxonomy" id="1162670"/>
    <lineage>
        <taxon>Bacteria</taxon>
        <taxon>Pseudomonadati</taxon>
        <taxon>Bacteroidota</taxon>
        <taxon>Cytophagia</taxon>
        <taxon>Cytophagales</taxon>
        <taxon>Flammeovirgaceae</taxon>
        <taxon>Algivirga</taxon>
    </lineage>
</organism>
<keyword evidence="5" id="KW-0349">Heme</keyword>
<dbReference type="Proteomes" id="UP001500298">
    <property type="component" value="Unassembled WGS sequence"/>
</dbReference>
<evidence type="ECO:0000256" key="9">
    <source>
        <dbReference type="ARBA" id="ARBA00022989"/>
    </source>
</evidence>
<proteinExistence type="inferred from homology"/>
<evidence type="ECO:0000313" key="13">
    <source>
        <dbReference type="EMBL" id="GAA4835847.1"/>
    </source>
</evidence>
<evidence type="ECO:0000256" key="8">
    <source>
        <dbReference type="ARBA" id="ARBA00022982"/>
    </source>
</evidence>
<evidence type="ECO:0000256" key="2">
    <source>
        <dbReference type="ARBA" id="ARBA00007395"/>
    </source>
</evidence>
<protein>
    <submittedName>
        <fullName evidence="13">Cytochrome c nitrite reductase small subunit</fullName>
    </submittedName>
</protein>
<dbReference type="NCBIfam" id="TIGR03153">
    <property type="entry name" value="cytochr_NrfH"/>
    <property type="match status" value="1"/>
</dbReference>
<keyword evidence="6" id="KW-0812">Transmembrane</keyword>
<feature type="domain" description="NapC/NirT cytochrome c N-terminal" evidence="12">
    <location>
        <begin position="5"/>
        <end position="143"/>
    </location>
</feature>
<sequence>MGAIVALGLYTAKVANVTSYLSDDPRTCINCHVMTTEYITWQHSSHRGVATCNDCHVPHDNVFKKYAFKAKDGLYHATIYTLRAEPQAIIMHEAGQEAVQNNCIRCHKEQVTDAKSVSWVDSHLSDRLDRTCWECHRETPHGRVKSLTAVGYHVEPLPIKEQQELFVPEWLEKATESKKPTP</sequence>
<dbReference type="InterPro" id="IPR036280">
    <property type="entry name" value="Multihaem_cyt_sf"/>
</dbReference>
<dbReference type="SUPFAM" id="SSF48695">
    <property type="entry name" value="Multiheme cytochromes"/>
    <property type="match status" value="1"/>
</dbReference>
<comment type="caution">
    <text evidence="13">The sequence shown here is derived from an EMBL/GenBank/DDBJ whole genome shotgun (WGS) entry which is preliminary data.</text>
</comment>
<evidence type="ECO:0000313" key="14">
    <source>
        <dbReference type="Proteomes" id="UP001500298"/>
    </source>
</evidence>
<evidence type="ECO:0000256" key="1">
    <source>
        <dbReference type="ARBA" id="ARBA00004236"/>
    </source>
</evidence>
<gene>
    <name evidence="13" type="primary">nrfH</name>
    <name evidence="13" type="ORF">GCM10023331_21390</name>
</gene>
<evidence type="ECO:0000256" key="6">
    <source>
        <dbReference type="ARBA" id="ARBA00022692"/>
    </source>
</evidence>
<dbReference type="EMBL" id="BAABJX010000032">
    <property type="protein sequence ID" value="GAA4835847.1"/>
    <property type="molecule type" value="Genomic_DNA"/>
</dbReference>
<keyword evidence="14" id="KW-1185">Reference proteome</keyword>
<keyword evidence="8" id="KW-0249">Electron transport</keyword>
<reference evidence="14" key="1">
    <citation type="journal article" date="2019" name="Int. J. Syst. Evol. Microbiol.">
        <title>The Global Catalogue of Microorganisms (GCM) 10K type strain sequencing project: providing services to taxonomists for standard genome sequencing and annotation.</title>
        <authorList>
            <consortium name="The Broad Institute Genomics Platform"/>
            <consortium name="The Broad Institute Genome Sequencing Center for Infectious Disease"/>
            <person name="Wu L."/>
            <person name="Ma J."/>
        </authorList>
    </citation>
    <scope>NUCLEOTIDE SEQUENCE [LARGE SCALE GENOMIC DNA]</scope>
    <source>
        <strain evidence="14">JCM 18326</strain>
    </source>
</reference>
<dbReference type="InterPro" id="IPR005126">
    <property type="entry name" value="NapC/NirT_cyt_c_N"/>
</dbReference>
<accession>A0ABP9DCR2</accession>
<dbReference type="PANTHER" id="PTHR30333">
    <property type="entry name" value="CYTOCHROME C-TYPE PROTEIN"/>
    <property type="match status" value="1"/>
</dbReference>
<keyword evidence="3" id="KW-0813">Transport</keyword>
<dbReference type="Pfam" id="PF03264">
    <property type="entry name" value="Cytochrom_NNT"/>
    <property type="match status" value="1"/>
</dbReference>
<evidence type="ECO:0000256" key="3">
    <source>
        <dbReference type="ARBA" id="ARBA00022448"/>
    </source>
</evidence>